<accession>A0ABT1A2P6</accession>
<sequence length="283" mass="31929">MITDPGTNPTVARRALAVYFRRLREQRGLNLAELAHLLGVQQSQASRLDTGSRGLRRVDVERLCDWYGVGQGERHRLLALSDEARRRAWWQKYDLADSYRTLIGFEQVAESISEYCVGVVPGLLQTERYAIAAVAASGSGRTLQRAAQAVEVRMRRQVILERPVPPHYSVVIDEAVLARGAGGVEVMREQMERLLSFCERPRTSIQVLPFRAGIYPPGSAQFIILELGSQLPDVYYSEDQLDAVDSSDDKDLEEARALWDRLRRLALDPAQSSELIRRHMGQL</sequence>
<dbReference type="Pfam" id="PF13560">
    <property type="entry name" value="HTH_31"/>
    <property type="match status" value="1"/>
</dbReference>
<dbReference type="Pfam" id="PF19054">
    <property type="entry name" value="DUF5753"/>
    <property type="match status" value="1"/>
</dbReference>
<dbReference type="Gene3D" id="1.10.260.40">
    <property type="entry name" value="lambda repressor-like DNA-binding domains"/>
    <property type="match status" value="1"/>
</dbReference>
<protein>
    <submittedName>
        <fullName evidence="2">Helix-turn-helix domain-containing protein</fullName>
    </submittedName>
</protein>
<reference evidence="2" key="1">
    <citation type="submission" date="2021-04" db="EMBL/GenBank/DDBJ databases">
        <title>Pseudonocardia sp. nov., isolated from sandy soil of mangrove forest.</title>
        <authorList>
            <person name="Zan Z."/>
            <person name="Huang R."/>
            <person name="Liu W."/>
        </authorList>
    </citation>
    <scope>NUCLEOTIDE SEQUENCE</scope>
    <source>
        <strain evidence="2">S2-4</strain>
    </source>
</reference>
<evidence type="ECO:0000313" key="2">
    <source>
        <dbReference type="EMBL" id="MCO1657270.1"/>
    </source>
</evidence>
<name>A0ABT1A2P6_9PSEU</name>
<keyword evidence="3" id="KW-1185">Reference proteome</keyword>
<evidence type="ECO:0000259" key="1">
    <source>
        <dbReference type="PROSITE" id="PS50943"/>
    </source>
</evidence>
<organism evidence="2 3">
    <name type="scientific">Pseudonocardia humida</name>
    <dbReference type="NCBI Taxonomy" id="2800819"/>
    <lineage>
        <taxon>Bacteria</taxon>
        <taxon>Bacillati</taxon>
        <taxon>Actinomycetota</taxon>
        <taxon>Actinomycetes</taxon>
        <taxon>Pseudonocardiales</taxon>
        <taxon>Pseudonocardiaceae</taxon>
        <taxon>Pseudonocardia</taxon>
    </lineage>
</organism>
<dbReference type="RefSeq" id="WP_252440793.1">
    <property type="nucleotide sequence ID" value="NZ_JAGSOV010000040.1"/>
</dbReference>
<dbReference type="Proteomes" id="UP001165283">
    <property type="component" value="Unassembled WGS sequence"/>
</dbReference>
<dbReference type="CDD" id="cd00093">
    <property type="entry name" value="HTH_XRE"/>
    <property type="match status" value="1"/>
</dbReference>
<proteinExistence type="predicted"/>
<dbReference type="InterPro" id="IPR001387">
    <property type="entry name" value="Cro/C1-type_HTH"/>
</dbReference>
<comment type="caution">
    <text evidence="2">The sequence shown here is derived from an EMBL/GenBank/DDBJ whole genome shotgun (WGS) entry which is preliminary data.</text>
</comment>
<gene>
    <name evidence="2" type="ORF">KDL28_19620</name>
</gene>
<dbReference type="PROSITE" id="PS50943">
    <property type="entry name" value="HTH_CROC1"/>
    <property type="match status" value="1"/>
</dbReference>
<dbReference type="SMART" id="SM00530">
    <property type="entry name" value="HTH_XRE"/>
    <property type="match status" value="1"/>
</dbReference>
<feature type="domain" description="HTH cro/C1-type" evidence="1">
    <location>
        <begin position="20"/>
        <end position="48"/>
    </location>
</feature>
<evidence type="ECO:0000313" key="3">
    <source>
        <dbReference type="Proteomes" id="UP001165283"/>
    </source>
</evidence>
<dbReference type="SUPFAM" id="SSF47413">
    <property type="entry name" value="lambda repressor-like DNA-binding domains"/>
    <property type="match status" value="1"/>
</dbReference>
<dbReference type="EMBL" id="JAGSOV010000040">
    <property type="protein sequence ID" value="MCO1657270.1"/>
    <property type="molecule type" value="Genomic_DNA"/>
</dbReference>
<dbReference type="InterPro" id="IPR010982">
    <property type="entry name" value="Lambda_DNA-bd_dom_sf"/>
</dbReference>
<dbReference type="InterPro" id="IPR043917">
    <property type="entry name" value="DUF5753"/>
</dbReference>